<comment type="caution">
    <text evidence="3">The sequence shown here is derived from an EMBL/GenBank/DDBJ whole genome shotgun (WGS) entry which is preliminary data.</text>
</comment>
<evidence type="ECO:0000313" key="4">
    <source>
        <dbReference type="Proteomes" id="UP001630127"/>
    </source>
</evidence>
<dbReference type="InterPro" id="IPR013328">
    <property type="entry name" value="6PGD_dom2"/>
</dbReference>
<proteinExistence type="inferred from homology"/>
<dbReference type="Gene3D" id="1.10.1040.10">
    <property type="entry name" value="N-(1-d-carboxylethyl)-l-norvaline Dehydrogenase, domain 2"/>
    <property type="match status" value="1"/>
</dbReference>
<organism evidence="3 4">
    <name type="scientific">Cinchona calisaya</name>
    <dbReference type="NCBI Taxonomy" id="153742"/>
    <lineage>
        <taxon>Eukaryota</taxon>
        <taxon>Viridiplantae</taxon>
        <taxon>Streptophyta</taxon>
        <taxon>Embryophyta</taxon>
        <taxon>Tracheophyta</taxon>
        <taxon>Spermatophyta</taxon>
        <taxon>Magnoliopsida</taxon>
        <taxon>eudicotyledons</taxon>
        <taxon>Gunneridae</taxon>
        <taxon>Pentapetalae</taxon>
        <taxon>asterids</taxon>
        <taxon>lamiids</taxon>
        <taxon>Gentianales</taxon>
        <taxon>Rubiaceae</taxon>
        <taxon>Cinchonoideae</taxon>
        <taxon>Cinchoneae</taxon>
        <taxon>Cinchona</taxon>
    </lineage>
</organism>
<dbReference type="EMBL" id="JBJUIK010000009">
    <property type="protein sequence ID" value="KAL3517920.1"/>
    <property type="molecule type" value="Genomic_DNA"/>
</dbReference>
<dbReference type="Proteomes" id="UP001630127">
    <property type="component" value="Unassembled WGS sequence"/>
</dbReference>
<keyword evidence="4" id="KW-1185">Reference proteome</keyword>
<feature type="domain" description="3-hydroxyisobutyrate dehydrogenase-like NAD-binding" evidence="2">
    <location>
        <begin position="7"/>
        <end position="100"/>
    </location>
</feature>
<name>A0ABD2ZI37_9GENT</name>
<dbReference type="PANTHER" id="PTHR43580">
    <property type="entry name" value="OXIDOREDUCTASE GLYR1-RELATED"/>
    <property type="match status" value="1"/>
</dbReference>
<reference evidence="3 4" key="1">
    <citation type="submission" date="2024-11" db="EMBL/GenBank/DDBJ databases">
        <title>A near-complete genome assembly of Cinchona calisaya.</title>
        <authorList>
            <person name="Lian D.C."/>
            <person name="Zhao X.W."/>
            <person name="Wei L."/>
        </authorList>
    </citation>
    <scope>NUCLEOTIDE SEQUENCE [LARGE SCALE GENOMIC DNA]</scope>
    <source>
        <tissue evidence="3">Nenye</tissue>
    </source>
</reference>
<dbReference type="InterPro" id="IPR029154">
    <property type="entry name" value="HIBADH-like_NADP-bd"/>
</dbReference>
<comment type="similarity">
    <text evidence="1">Belongs to the HIBADH-related family. NP60 subfamily.</text>
</comment>
<sequence length="107" mass="11579">MHFRRGVLADKSGLNSQTLLDVLDLAAIANPMFKMKGPTMLQSNYTPAFPLKHQQKDMRLALALGDENAVSMPVAAAANEAFKKARNLGLGGLDFSAVHQTVERGEL</sequence>
<dbReference type="PANTHER" id="PTHR43580:SF9">
    <property type="entry name" value="GLYOXYLATE_SUCCINIC SEMIALDEHYDE REDUCTASE 1"/>
    <property type="match status" value="1"/>
</dbReference>
<evidence type="ECO:0000256" key="1">
    <source>
        <dbReference type="ARBA" id="ARBA00007598"/>
    </source>
</evidence>
<dbReference type="InterPro" id="IPR008927">
    <property type="entry name" value="6-PGluconate_DH-like_C_sf"/>
</dbReference>
<evidence type="ECO:0000313" key="3">
    <source>
        <dbReference type="EMBL" id="KAL3517920.1"/>
    </source>
</evidence>
<accession>A0ABD2ZI37</accession>
<protein>
    <recommendedName>
        <fullName evidence="2">3-hydroxyisobutyrate dehydrogenase-like NAD-binding domain-containing protein</fullName>
    </recommendedName>
</protein>
<dbReference type="SUPFAM" id="SSF48179">
    <property type="entry name" value="6-phosphogluconate dehydrogenase C-terminal domain-like"/>
    <property type="match status" value="1"/>
</dbReference>
<dbReference type="AlphaFoldDB" id="A0ABD2ZI37"/>
<dbReference type="InterPro" id="IPR051265">
    <property type="entry name" value="HIBADH-related_NP60_sf"/>
</dbReference>
<evidence type="ECO:0000259" key="2">
    <source>
        <dbReference type="Pfam" id="PF14833"/>
    </source>
</evidence>
<gene>
    <name evidence="3" type="ORF">ACH5RR_020509</name>
</gene>
<dbReference type="Pfam" id="PF14833">
    <property type="entry name" value="NAD_binding_11"/>
    <property type="match status" value="1"/>
</dbReference>